<gene>
    <name evidence="1" type="ORF">ISP18_12515</name>
</gene>
<name>A0ABW8IJL9_9GAMM</name>
<dbReference type="Proteomes" id="UP001620409">
    <property type="component" value="Unassembled WGS sequence"/>
</dbReference>
<keyword evidence="2" id="KW-1185">Reference proteome</keyword>
<accession>A0ABW8IJL9</accession>
<sequence length="333" mass="35723">MARANEEFSLAWNALAGGTGTKGWQTIRVTAAGHCPVAAGRCFPDGEEALLVGFPGAALPAGEALPDGTGFRVQRVDPYRDGMLWLALTRNSDGASDVFLTMVSDVVGELDRAANAQRFAHHQFLARVRAWQAFMRTPRGPLSPEAELGLVGELNVLALMLSSGVSISTALDSWKGPLDASQDFQLGTGALEVKSTLSIAGFLARIGTLEQLDDSVLQPLFVVGVRFQMAENGVNLPGTVEMVRQLLSGDPDADRRYNELLFAVGYLPMHADRYTRQFRAVDIRVALVGANFPRLTFGSVPQGVLKAAYDIDLDCVSGARLDLAHALKQLGVI</sequence>
<dbReference type="RefSeq" id="WP_380012236.1">
    <property type="nucleotide sequence ID" value="NZ_JADIKI010000023.1"/>
</dbReference>
<dbReference type="EMBL" id="JADIKI010000023">
    <property type="protein sequence ID" value="MFK2855417.1"/>
    <property type="molecule type" value="Genomic_DNA"/>
</dbReference>
<comment type="caution">
    <text evidence="1">The sequence shown here is derived from an EMBL/GenBank/DDBJ whole genome shotgun (WGS) entry which is preliminary data.</text>
</comment>
<dbReference type="Pfam" id="PF14390">
    <property type="entry name" value="DUF4420"/>
    <property type="match status" value="1"/>
</dbReference>
<evidence type="ECO:0000313" key="1">
    <source>
        <dbReference type="EMBL" id="MFK2855417.1"/>
    </source>
</evidence>
<protein>
    <submittedName>
        <fullName evidence="1">PD-(D/E)XK motif protein</fullName>
    </submittedName>
</protein>
<dbReference type="InterPro" id="IPR025534">
    <property type="entry name" value="DUF4420"/>
</dbReference>
<proteinExistence type="predicted"/>
<organism evidence="1 2">
    <name type="scientific">Dyella humi</name>
    <dbReference type="NCBI Taxonomy" id="1770547"/>
    <lineage>
        <taxon>Bacteria</taxon>
        <taxon>Pseudomonadati</taxon>
        <taxon>Pseudomonadota</taxon>
        <taxon>Gammaproteobacteria</taxon>
        <taxon>Lysobacterales</taxon>
        <taxon>Rhodanobacteraceae</taxon>
        <taxon>Dyella</taxon>
    </lineage>
</organism>
<evidence type="ECO:0000313" key="2">
    <source>
        <dbReference type="Proteomes" id="UP001620409"/>
    </source>
</evidence>
<reference evidence="1 2" key="1">
    <citation type="submission" date="2020-10" db="EMBL/GenBank/DDBJ databases">
        <title>Phylogeny of dyella-like bacteria.</title>
        <authorList>
            <person name="Fu J."/>
        </authorList>
    </citation>
    <scope>NUCLEOTIDE SEQUENCE [LARGE SCALE GENOMIC DNA]</scope>
    <source>
        <strain evidence="1 2">DHG40</strain>
    </source>
</reference>